<dbReference type="Gene3D" id="1.10.10.10">
    <property type="entry name" value="Winged helix-like DNA-binding domain superfamily/Winged helix DNA-binding domain"/>
    <property type="match status" value="1"/>
</dbReference>
<dbReference type="GO" id="GO:0045892">
    <property type="term" value="P:negative regulation of DNA-templated transcription"/>
    <property type="evidence" value="ECO:0007669"/>
    <property type="project" value="TreeGrafter"/>
</dbReference>
<reference evidence="9" key="1">
    <citation type="submission" date="2019-12" db="EMBL/GenBank/DDBJ databases">
        <title>Complete genome of Terracaulis silvestris 0127_4.</title>
        <authorList>
            <person name="Vieira S."/>
            <person name="Riedel T."/>
            <person name="Sproer C."/>
            <person name="Pascual J."/>
            <person name="Boedeker C."/>
            <person name="Overmann J."/>
        </authorList>
    </citation>
    <scope>NUCLEOTIDE SEQUENCE [LARGE SCALE GENOMIC DNA]</scope>
    <source>
        <strain evidence="9">0127_4</strain>
    </source>
</reference>
<dbReference type="GO" id="GO:0005829">
    <property type="term" value="C:cytosol"/>
    <property type="evidence" value="ECO:0007669"/>
    <property type="project" value="TreeGrafter"/>
</dbReference>
<feature type="binding site" evidence="7">
    <location>
        <position position="151"/>
    </location>
    <ligand>
        <name>Zn(2+)</name>
        <dbReference type="ChEBI" id="CHEBI:29105"/>
    </ligand>
</feature>
<evidence type="ECO:0000256" key="5">
    <source>
        <dbReference type="ARBA" id="ARBA00023125"/>
    </source>
</evidence>
<keyword evidence="6" id="KW-0804">Transcription</keyword>
<evidence type="ECO:0000313" key="8">
    <source>
        <dbReference type="EMBL" id="QGZ94273.1"/>
    </source>
</evidence>
<evidence type="ECO:0000256" key="4">
    <source>
        <dbReference type="ARBA" id="ARBA00023015"/>
    </source>
</evidence>
<organism evidence="8 9">
    <name type="scientific">Terricaulis silvestris</name>
    <dbReference type="NCBI Taxonomy" id="2686094"/>
    <lineage>
        <taxon>Bacteria</taxon>
        <taxon>Pseudomonadati</taxon>
        <taxon>Pseudomonadota</taxon>
        <taxon>Alphaproteobacteria</taxon>
        <taxon>Caulobacterales</taxon>
        <taxon>Caulobacteraceae</taxon>
        <taxon>Terricaulis</taxon>
    </lineage>
</organism>
<keyword evidence="9" id="KW-1185">Reference proteome</keyword>
<keyword evidence="2" id="KW-0678">Repressor</keyword>
<dbReference type="Gene3D" id="3.30.1490.190">
    <property type="match status" value="1"/>
</dbReference>
<feature type="binding site" evidence="7">
    <location>
        <position position="111"/>
    </location>
    <ligand>
        <name>Zn(2+)</name>
        <dbReference type="ChEBI" id="CHEBI:29105"/>
    </ligand>
</feature>
<evidence type="ECO:0000256" key="2">
    <source>
        <dbReference type="ARBA" id="ARBA00022491"/>
    </source>
</evidence>
<dbReference type="RefSeq" id="WP_158765222.1">
    <property type="nucleotide sequence ID" value="NZ_CP047045.1"/>
</dbReference>
<comment type="similarity">
    <text evidence="1">Belongs to the Fur family.</text>
</comment>
<evidence type="ECO:0000256" key="6">
    <source>
        <dbReference type="ARBA" id="ARBA00023163"/>
    </source>
</evidence>
<dbReference type="EMBL" id="CP047045">
    <property type="protein sequence ID" value="QGZ94273.1"/>
    <property type="molecule type" value="Genomic_DNA"/>
</dbReference>
<accession>A0A6I6MT14</accession>
<dbReference type="KEGG" id="tsv:DSM104635_01089"/>
<feature type="binding site" evidence="7">
    <location>
        <position position="148"/>
    </location>
    <ligand>
        <name>Zn(2+)</name>
        <dbReference type="ChEBI" id="CHEBI:29105"/>
    </ligand>
</feature>
<dbReference type="InterPro" id="IPR002481">
    <property type="entry name" value="FUR"/>
</dbReference>
<name>A0A6I6MT14_9CAUL</name>
<dbReference type="Proteomes" id="UP000431269">
    <property type="component" value="Chromosome"/>
</dbReference>
<dbReference type="Pfam" id="PF01475">
    <property type="entry name" value="FUR"/>
    <property type="match status" value="1"/>
</dbReference>
<dbReference type="GO" id="GO:0000976">
    <property type="term" value="F:transcription cis-regulatory region binding"/>
    <property type="evidence" value="ECO:0007669"/>
    <property type="project" value="TreeGrafter"/>
</dbReference>
<keyword evidence="7" id="KW-0479">Metal-binding</keyword>
<feature type="binding site" evidence="7">
    <location>
        <position position="108"/>
    </location>
    <ligand>
        <name>Zn(2+)</name>
        <dbReference type="ChEBI" id="CHEBI:29105"/>
    </ligand>
</feature>
<dbReference type="PANTHER" id="PTHR33202">
    <property type="entry name" value="ZINC UPTAKE REGULATION PROTEIN"/>
    <property type="match status" value="1"/>
</dbReference>
<dbReference type="InterPro" id="IPR036388">
    <property type="entry name" value="WH-like_DNA-bd_sf"/>
</dbReference>
<evidence type="ECO:0000313" key="9">
    <source>
        <dbReference type="Proteomes" id="UP000431269"/>
    </source>
</evidence>
<keyword evidence="3 7" id="KW-0862">Zinc</keyword>
<protein>
    <submittedName>
        <fullName evidence="8">Zinc uptake regulation protein</fullName>
    </submittedName>
</protein>
<dbReference type="SUPFAM" id="SSF46785">
    <property type="entry name" value="Winged helix' DNA-binding domain"/>
    <property type="match status" value="1"/>
</dbReference>
<dbReference type="GO" id="GO:0008270">
    <property type="term" value="F:zinc ion binding"/>
    <property type="evidence" value="ECO:0007669"/>
    <property type="project" value="TreeGrafter"/>
</dbReference>
<proteinExistence type="inferred from homology"/>
<keyword evidence="4" id="KW-0805">Transcription regulation</keyword>
<dbReference type="InterPro" id="IPR043135">
    <property type="entry name" value="Fur_C"/>
</dbReference>
<dbReference type="InterPro" id="IPR036390">
    <property type="entry name" value="WH_DNA-bd_sf"/>
</dbReference>
<evidence type="ECO:0000256" key="7">
    <source>
        <dbReference type="PIRSR" id="PIRSR602481-1"/>
    </source>
</evidence>
<dbReference type="AlphaFoldDB" id="A0A6I6MT14"/>
<keyword evidence="5" id="KW-0238">DNA-binding</keyword>
<dbReference type="PANTHER" id="PTHR33202:SF6">
    <property type="entry name" value="ZINC UPTAKE REGULATION PROTEIN"/>
    <property type="match status" value="1"/>
</dbReference>
<evidence type="ECO:0000256" key="1">
    <source>
        <dbReference type="ARBA" id="ARBA00007957"/>
    </source>
</evidence>
<dbReference type="GO" id="GO:1900376">
    <property type="term" value="P:regulation of secondary metabolite biosynthetic process"/>
    <property type="evidence" value="ECO:0007669"/>
    <property type="project" value="TreeGrafter"/>
</dbReference>
<evidence type="ECO:0000256" key="3">
    <source>
        <dbReference type="ARBA" id="ARBA00022833"/>
    </source>
</evidence>
<sequence>MMAMSHQHSAADRAEHIAEAERRCTAANESLTPLRKRVFELLIDQHGPAKAYDLLPLLDGEKQAKPPTIYRALDFLVRMGLAHRIESMNAFVACEIGSCERSTIFLICEKCGGAEEFDAGHALVDLTDAAKKDGFAIRRTMIEASGVCGACQSAV</sequence>
<gene>
    <name evidence="8" type="primary">zur</name>
    <name evidence="8" type="ORF">DSM104635_01089</name>
</gene>
<dbReference type="GO" id="GO:0003700">
    <property type="term" value="F:DNA-binding transcription factor activity"/>
    <property type="evidence" value="ECO:0007669"/>
    <property type="project" value="InterPro"/>
</dbReference>
<comment type="cofactor">
    <cofactor evidence="7">
        <name>Zn(2+)</name>
        <dbReference type="ChEBI" id="CHEBI:29105"/>
    </cofactor>
    <text evidence="7">Binds 1 zinc ion per subunit.</text>
</comment>